<dbReference type="CDD" id="cd14870">
    <property type="entry name" value="uS7_Mitochondria_Mammalian"/>
    <property type="match status" value="1"/>
</dbReference>
<accession>A0A9R1TFZ5</accession>
<dbReference type="InterPro" id="IPR000235">
    <property type="entry name" value="Ribosomal_uS7"/>
</dbReference>
<evidence type="ECO:0000256" key="4">
    <source>
        <dbReference type="RuleBase" id="RU003619"/>
    </source>
</evidence>
<protein>
    <submittedName>
        <fullName evidence="7">28S ribosomal protein S7, mitochondrial</fullName>
    </submittedName>
</protein>
<keyword evidence="6" id="KW-1185">Reference proteome</keyword>
<dbReference type="GO" id="GO:0003735">
    <property type="term" value="F:structural constituent of ribosome"/>
    <property type="evidence" value="ECO:0007669"/>
    <property type="project" value="InterPro"/>
</dbReference>
<dbReference type="Proteomes" id="UP000694866">
    <property type="component" value="Unplaced"/>
</dbReference>
<dbReference type="InterPro" id="IPR023798">
    <property type="entry name" value="Ribosomal_uS7_dom"/>
</dbReference>
<dbReference type="AlphaFoldDB" id="A0A9R1TFZ5"/>
<keyword evidence="3 4" id="KW-0687">Ribonucleoprotein</keyword>
<dbReference type="RefSeq" id="XP_011308604.1">
    <property type="nucleotide sequence ID" value="XM_011310302.1"/>
</dbReference>
<name>A0A9R1TFZ5_9HYME</name>
<dbReference type="GO" id="GO:1990904">
    <property type="term" value="C:ribonucleoprotein complex"/>
    <property type="evidence" value="ECO:0007669"/>
    <property type="project" value="UniProtKB-KW"/>
</dbReference>
<sequence>MGSVGLQFAGLQSLFKHISCRMLGIGGIRTYSVFHPHHIKPTFRKDEQERLEQSGELAKIAHMPILPPMKAETCSEFFDPVVDKFINYVLRRGKKELARSLVEETFEKIKRIQLERYHKAKPEERVNIVLNPKEILHTAVINCTPVMELMPMKKGGSTYRVPIPVLERRQRFLSMNWIIQAAQDKEGSIPFSTQLAKELIDAAHNQGRVVKKKQDLHKQCEANRAYAHFRWSG</sequence>
<evidence type="ECO:0000313" key="7">
    <source>
        <dbReference type="RefSeq" id="XP_011308604.1"/>
    </source>
</evidence>
<dbReference type="KEGG" id="fas:105269781"/>
<dbReference type="Pfam" id="PF00177">
    <property type="entry name" value="Ribosomal_S7"/>
    <property type="match status" value="1"/>
</dbReference>
<dbReference type="GO" id="GO:0003723">
    <property type="term" value="F:RNA binding"/>
    <property type="evidence" value="ECO:0007669"/>
    <property type="project" value="InterPro"/>
</dbReference>
<reference evidence="7" key="1">
    <citation type="submission" date="2025-08" db="UniProtKB">
        <authorList>
            <consortium name="RefSeq"/>
        </authorList>
    </citation>
    <scope>IDENTIFICATION</scope>
    <source>
        <strain evidence="7">USDA-PBARC FA_bdor</strain>
        <tissue evidence="7">Whole organism</tissue>
    </source>
</reference>
<comment type="similarity">
    <text evidence="1 4">Belongs to the universal ribosomal protein uS7 family.</text>
</comment>
<dbReference type="GO" id="GO:0005840">
    <property type="term" value="C:ribosome"/>
    <property type="evidence" value="ECO:0007669"/>
    <property type="project" value="UniProtKB-KW"/>
</dbReference>
<evidence type="ECO:0000313" key="6">
    <source>
        <dbReference type="Proteomes" id="UP000694866"/>
    </source>
</evidence>
<dbReference type="GO" id="GO:0006412">
    <property type="term" value="P:translation"/>
    <property type="evidence" value="ECO:0007669"/>
    <property type="project" value="InterPro"/>
</dbReference>
<organism evidence="6 7">
    <name type="scientific">Fopius arisanus</name>
    <dbReference type="NCBI Taxonomy" id="64838"/>
    <lineage>
        <taxon>Eukaryota</taxon>
        <taxon>Metazoa</taxon>
        <taxon>Ecdysozoa</taxon>
        <taxon>Arthropoda</taxon>
        <taxon>Hexapoda</taxon>
        <taxon>Insecta</taxon>
        <taxon>Pterygota</taxon>
        <taxon>Neoptera</taxon>
        <taxon>Endopterygota</taxon>
        <taxon>Hymenoptera</taxon>
        <taxon>Apocrita</taxon>
        <taxon>Ichneumonoidea</taxon>
        <taxon>Braconidae</taxon>
        <taxon>Opiinae</taxon>
        <taxon>Fopius</taxon>
    </lineage>
</organism>
<feature type="domain" description="Small ribosomal subunit protein uS7" evidence="5">
    <location>
        <begin position="76"/>
        <end position="224"/>
    </location>
</feature>
<dbReference type="Gene3D" id="1.10.455.10">
    <property type="entry name" value="Ribosomal protein S7 domain"/>
    <property type="match status" value="1"/>
</dbReference>
<dbReference type="PROSITE" id="PS00052">
    <property type="entry name" value="RIBOSOMAL_S7"/>
    <property type="match status" value="1"/>
</dbReference>
<proteinExistence type="inferred from homology"/>
<evidence type="ECO:0000256" key="3">
    <source>
        <dbReference type="ARBA" id="ARBA00023274"/>
    </source>
</evidence>
<evidence type="ECO:0000256" key="1">
    <source>
        <dbReference type="ARBA" id="ARBA00007151"/>
    </source>
</evidence>
<gene>
    <name evidence="7" type="primary">mRpS7</name>
</gene>
<dbReference type="OrthoDB" id="9972728at2759"/>
<dbReference type="GeneID" id="105269781"/>
<evidence type="ECO:0000256" key="2">
    <source>
        <dbReference type="ARBA" id="ARBA00022980"/>
    </source>
</evidence>
<dbReference type="CTD" id="51081"/>
<evidence type="ECO:0000259" key="5">
    <source>
        <dbReference type="Pfam" id="PF00177"/>
    </source>
</evidence>
<dbReference type="InterPro" id="IPR020606">
    <property type="entry name" value="Ribosomal_uS7_CS"/>
</dbReference>
<dbReference type="PANTHER" id="PTHR11205">
    <property type="entry name" value="RIBOSOMAL PROTEIN S7"/>
    <property type="match status" value="1"/>
</dbReference>
<dbReference type="InterPro" id="IPR036823">
    <property type="entry name" value="Ribosomal_uS7_dom_sf"/>
</dbReference>
<keyword evidence="2 4" id="KW-0689">Ribosomal protein</keyword>
<dbReference type="SUPFAM" id="SSF47973">
    <property type="entry name" value="Ribosomal protein S7"/>
    <property type="match status" value="1"/>
</dbReference>